<dbReference type="GO" id="GO:0005198">
    <property type="term" value="F:structural molecule activity"/>
    <property type="evidence" value="ECO:0007669"/>
    <property type="project" value="InterPro"/>
</dbReference>
<reference evidence="1 2" key="1">
    <citation type="submission" date="2018-03" db="EMBL/GenBank/DDBJ databases">
        <title>Genome sequence of Lactococcus lactis strain 14B4 from almond drupe.</title>
        <authorList>
            <person name="Tran T.D."/>
            <person name="McGarvey J.A."/>
            <person name="Huynh S."/>
            <person name="Parker C.T."/>
        </authorList>
    </citation>
    <scope>NUCLEOTIDE SEQUENCE [LARGE SCALE GENOMIC DNA]</scope>
    <source>
        <strain evidence="1 2">14B4</strain>
    </source>
</reference>
<evidence type="ECO:0000313" key="2">
    <source>
        <dbReference type="Proteomes" id="UP000245919"/>
    </source>
</evidence>
<dbReference type="Proteomes" id="UP000245919">
    <property type="component" value="Chromosome"/>
</dbReference>
<dbReference type="AlphaFoldDB" id="A0A2Z3KH36"/>
<protein>
    <submittedName>
        <fullName evidence="1">Capsid protein</fullName>
    </submittedName>
</protein>
<sequence length="401" mass="45878">MTMKKPLIPNDDQMTLMASMVGDIYTKMSQDLMLSMIKRIKQRGTADLEREPYLWQLEKLNQMHMLNQENINYVIEQTGIAKELINRIIKNEGLKIYQNTFDQLAEDLGSNAKHNDVSAALASYVQQVFLDYDNYINQTLLSTNFGNNEVLKIYQGIIQEAVAKVVSGVSVAEQAVNDTVMQWLDKGISSNFIDKGGNRWNIDSYARMVIDSTTARVYNDMRTRGSEELGVDTFYYSIHAASRPACAPIQARVVTKSARFYSDELGDWVESLSDHGWGKASGCLGIHCHHYLTPFVIGVNYLPDLPDELKNLTPEQAKANGEKQARQRAYERAIRNDKYKIQASKLLEDERRVEHYRQMLKSHNRGLNDLLKENDFLVKETVKLLKAQKELLKELAKKNKK</sequence>
<name>A0A2Z3KH36_LACLL</name>
<accession>A0A2Z3KH36</accession>
<dbReference type="EMBL" id="CP028160">
    <property type="protein sequence ID" value="AWN66962.1"/>
    <property type="molecule type" value="Genomic_DNA"/>
</dbReference>
<proteinExistence type="predicted"/>
<dbReference type="InterPro" id="IPR009319">
    <property type="entry name" value="Phage_A118_VSP1"/>
</dbReference>
<evidence type="ECO:0000313" key="1">
    <source>
        <dbReference type="EMBL" id="AWN66962.1"/>
    </source>
</evidence>
<organism evidence="1 2">
    <name type="scientific">Lactococcus lactis subsp. lactis</name>
    <name type="common">Streptococcus lactis</name>
    <dbReference type="NCBI Taxonomy" id="1360"/>
    <lineage>
        <taxon>Bacteria</taxon>
        <taxon>Bacillati</taxon>
        <taxon>Bacillota</taxon>
        <taxon>Bacilli</taxon>
        <taxon>Lactobacillales</taxon>
        <taxon>Streptococcaceae</taxon>
        <taxon>Lactococcus</taxon>
    </lineage>
</organism>
<gene>
    <name evidence="1" type="ORF">LL14B4_12685</name>
</gene>
<dbReference type="Pfam" id="PF06152">
    <property type="entry name" value="Phage_min_cap2"/>
    <property type="match status" value="1"/>
</dbReference>